<comment type="similarity">
    <text evidence="1">Belongs to the UPF0213 family.</text>
</comment>
<evidence type="ECO:0000256" key="1">
    <source>
        <dbReference type="ARBA" id="ARBA00007435"/>
    </source>
</evidence>
<reference evidence="4" key="1">
    <citation type="submission" date="2017-04" db="EMBL/GenBank/DDBJ databases">
        <authorList>
            <person name="Varghese N."/>
            <person name="Submissions S."/>
        </authorList>
    </citation>
    <scope>NUCLEOTIDE SEQUENCE [LARGE SCALE GENOMIC DNA]</scope>
    <source>
        <strain evidence="4">DSM 16537</strain>
    </source>
</reference>
<keyword evidence="3" id="KW-0378">Hydrolase</keyword>
<evidence type="ECO:0000313" key="4">
    <source>
        <dbReference type="Proteomes" id="UP000192333"/>
    </source>
</evidence>
<accession>A0A1W2H7Y7</accession>
<sequence>MFCVYVLYSFSAKRLYTGMTSDLITRFKFHNEKSTKGHTIRYRPWYCIHVEFFSTKSEALLREKELKSGKGRDWIKSNIIPQYL</sequence>
<dbReference type="EMBL" id="LT838813">
    <property type="protein sequence ID" value="SMD45020.1"/>
    <property type="molecule type" value="Genomic_DNA"/>
</dbReference>
<keyword evidence="4" id="KW-1185">Reference proteome</keyword>
<dbReference type="InterPro" id="IPR035901">
    <property type="entry name" value="GIY-YIG_endonuc_sf"/>
</dbReference>
<feature type="domain" description="GIY-YIG" evidence="2">
    <location>
        <begin position="1"/>
        <end position="76"/>
    </location>
</feature>
<dbReference type="PANTHER" id="PTHR34477:SF5">
    <property type="entry name" value="BSL5627 PROTEIN"/>
    <property type="match status" value="1"/>
</dbReference>
<organism evidence="3 4">
    <name type="scientific">Aquiflexum balticum DSM 16537</name>
    <dbReference type="NCBI Taxonomy" id="758820"/>
    <lineage>
        <taxon>Bacteria</taxon>
        <taxon>Pseudomonadati</taxon>
        <taxon>Bacteroidota</taxon>
        <taxon>Cytophagia</taxon>
        <taxon>Cytophagales</taxon>
        <taxon>Cyclobacteriaceae</taxon>
        <taxon>Aquiflexum</taxon>
    </lineage>
</organism>
<name>A0A1W2H7Y7_9BACT</name>
<dbReference type="GO" id="GO:0004519">
    <property type="term" value="F:endonuclease activity"/>
    <property type="evidence" value="ECO:0007669"/>
    <property type="project" value="UniProtKB-KW"/>
</dbReference>
<dbReference type="SUPFAM" id="SSF82771">
    <property type="entry name" value="GIY-YIG endonuclease"/>
    <property type="match status" value="1"/>
</dbReference>
<dbReference type="AlphaFoldDB" id="A0A1W2H7Y7"/>
<dbReference type="Gene3D" id="3.40.1440.10">
    <property type="entry name" value="GIY-YIG endonuclease"/>
    <property type="match status" value="1"/>
</dbReference>
<proteinExistence type="inferred from homology"/>
<keyword evidence="3" id="KW-0540">Nuclease</keyword>
<protein>
    <submittedName>
        <fullName evidence="3">Putative endonuclease</fullName>
    </submittedName>
</protein>
<dbReference type="InterPro" id="IPR000305">
    <property type="entry name" value="GIY-YIG_endonuc"/>
</dbReference>
<dbReference type="CDD" id="cd10449">
    <property type="entry name" value="GIY-YIG_SLX1_like"/>
    <property type="match status" value="1"/>
</dbReference>
<dbReference type="Pfam" id="PF01541">
    <property type="entry name" value="GIY-YIG"/>
    <property type="match status" value="1"/>
</dbReference>
<dbReference type="Proteomes" id="UP000192333">
    <property type="component" value="Chromosome I"/>
</dbReference>
<evidence type="ECO:0000259" key="2">
    <source>
        <dbReference type="PROSITE" id="PS50164"/>
    </source>
</evidence>
<dbReference type="PANTHER" id="PTHR34477">
    <property type="entry name" value="UPF0213 PROTEIN YHBQ"/>
    <property type="match status" value="1"/>
</dbReference>
<keyword evidence="3" id="KW-0255">Endonuclease</keyword>
<dbReference type="RefSeq" id="WP_084121781.1">
    <property type="nucleotide sequence ID" value="NZ_LT838813.1"/>
</dbReference>
<dbReference type="PROSITE" id="PS50164">
    <property type="entry name" value="GIY_YIG"/>
    <property type="match status" value="1"/>
</dbReference>
<dbReference type="InterPro" id="IPR050190">
    <property type="entry name" value="UPF0213_domain"/>
</dbReference>
<dbReference type="OrthoDB" id="1495241at2"/>
<gene>
    <name evidence="3" type="ORF">SAMN00777080_3658</name>
</gene>
<evidence type="ECO:0000313" key="3">
    <source>
        <dbReference type="EMBL" id="SMD45020.1"/>
    </source>
</evidence>